<evidence type="ECO:0000259" key="2">
    <source>
        <dbReference type="Pfam" id="PF26563"/>
    </source>
</evidence>
<dbReference type="InterPro" id="IPR059050">
    <property type="entry name" value="Rv3660c_N"/>
</dbReference>
<comment type="caution">
    <text evidence="3">The sequence shown here is derived from an EMBL/GenBank/DDBJ whole genome shotgun (WGS) entry which is preliminary data.</text>
</comment>
<evidence type="ECO:0000313" key="4">
    <source>
        <dbReference type="Proteomes" id="UP000078489"/>
    </source>
</evidence>
<organism evidence="3 4">
    <name type="scientific">Mycobacterium mungi</name>
    <dbReference type="NCBI Taxonomy" id="1844474"/>
    <lineage>
        <taxon>Bacteria</taxon>
        <taxon>Bacillati</taxon>
        <taxon>Actinomycetota</taxon>
        <taxon>Actinomycetes</taxon>
        <taxon>Mycobacteriales</taxon>
        <taxon>Mycobacteriaceae</taxon>
        <taxon>Mycobacterium</taxon>
        <taxon>Mycobacterium tuberculosis complex</taxon>
    </lineage>
</organism>
<name>A0ABX2VLU2_9MYCO</name>
<protein>
    <recommendedName>
        <fullName evidence="2">Rv3660c-like CheY-like N-terminal domain-containing protein</fullName>
    </recommendedName>
</protein>
<reference evidence="3 4" key="1">
    <citation type="submission" date="2016-05" db="EMBL/GenBank/DDBJ databases">
        <title>Draft genome sequence of the Mycobacterium tuberculosis complex pathogen, M. mungi, identified in a banded mongoose (Mungos mungo) in Northern Botswana.</title>
        <authorList>
            <person name="Alexander K.A."/>
            <person name="Larsen M.H."/>
            <person name="Robbe-Austerman S."/>
            <person name="Stuber T.P."/>
            <person name="Camp P.M."/>
        </authorList>
    </citation>
    <scope>NUCLEOTIDE SEQUENCE [LARGE SCALE GENOMIC DNA]</scope>
    <source>
        <strain evidence="3 4">BM22813</strain>
    </source>
</reference>
<keyword evidence="4" id="KW-1185">Reference proteome</keyword>
<evidence type="ECO:0000256" key="1">
    <source>
        <dbReference type="SAM" id="MobiDB-lite"/>
    </source>
</evidence>
<sequence>MGSGVLAMLTDPGLRDELDRVAAAVGVRVVHLGGRHLVSRKTWSAAAAVVLDHAAADRCGRLALPRRTHVSVLTGTEAATATWAAAITVGAARGGGGEGRRASAPGGRTDTPSAMAE</sequence>
<dbReference type="EMBL" id="LXTB01000042">
    <property type="protein sequence ID" value="OAQ18729.1"/>
    <property type="molecule type" value="Genomic_DNA"/>
</dbReference>
<accession>A0ABX2VLU2</accession>
<gene>
    <name evidence="3" type="ORF">A7J32_05145</name>
</gene>
<feature type="region of interest" description="Disordered" evidence="1">
    <location>
        <begin position="92"/>
        <end position="117"/>
    </location>
</feature>
<dbReference type="Pfam" id="PF26563">
    <property type="entry name" value="Rv3660c_N"/>
    <property type="match status" value="1"/>
</dbReference>
<feature type="domain" description="Rv3660c-like CheY-like N-terminal" evidence="2">
    <location>
        <begin position="8"/>
        <end position="93"/>
    </location>
</feature>
<proteinExistence type="predicted"/>
<dbReference type="Proteomes" id="UP000078489">
    <property type="component" value="Unassembled WGS sequence"/>
</dbReference>
<evidence type="ECO:0000313" key="3">
    <source>
        <dbReference type="EMBL" id="OAQ18729.1"/>
    </source>
</evidence>